<accession>A0A927HCP4</accession>
<reference evidence="2" key="1">
    <citation type="submission" date="2020-09" db="EMBL/GenBank/DDBJ databases">
        <title>Bacillus faecalis sp. nov., a moderately halophilic bacterium isolated from cow faeces.</title>
        <authorList>
            <person name="Jiang L."/>
            <person name="Lee J."/>
        </authorList>
    </citation>
    <scope>NUCLEOTIDE SEQUENCE</scope>
    <source>
        <strain evidence="2">AGMB 02131</strain>
    </source>
</reference>
<protein>
    <submittedName>
        <fullName evidence="2">Uncharacterized protein</fullName>
    </submittedName>
</protein>
<feature type="transmembrane region" description="Helical" evidence="1">
    <location>
        <begin position="39"/>
        <end position="55"/>
    </location>
</feature>
<dbReference type="AlphaFoldDB" id="A0A927HCP4"/>
<sequence length="56" mass="6302">MQPVLFFIAVLLFVITIYHMKLMAVGGVYPSKYILKRRAMLSAVGGLLLILLALFF</sequence>
<keyword evidence="1" id="KW-0812">Transmembrane</keyword>
<feature type="transmembrane region" description="Helical" evidence="1">
    <location>
        <begin position="6"/>
        <end position="27"/>
    </location>
</feature>
<keyword evidence="1" id="KW-1133">Transmembrane helix</keyword>
<dbReference type="RefSeq" id="WP_190999795.1">
    <property type="nucleotide sequence ID" value="NZ_JACXSI010000066.1"/>
</dbReference>
<dbReference type="EMBL" id="JACXSI010000066">
    <property type="protein sequence ID" value="MBD3110259.1"/>
    <property type="molecule type" value="Genomic_DNA"/>
</dbReference>
<keyword evidence="1" id="KW-0472">Membrane</keyword>
<evidence type="ECO:0000313" key="2">
    <source>
        <dbReference type="EMBL" id="MBD3110259.1"/>
    </source>
</evidence>
<dbReference type="Proteomes" id="UP000602076">
    <property type="component" value="Unassembled WGS sequence"/>
</dbReference>
<keyword evidence="3" id="KW-1185">Reference proteome</keyword>
<dbReference type="InterPro" id="IPR058724">
    <property type="entry name" value="YhzF"/>
</dbReference>
<gene>
    <name evidence="2" type="ORF">IEO70_18190</name>
</gene>
<evidence type="ECO:0000313" key="3">
    <source>
        <dbReference type="Proteomes" id="UP000602076"/>
    </source>
</evidence>
<evidence type="ECO:0000256" key="1">
    <source>
        <dbReference type="SAM" id="Phobius"/>
    </source>
</evidence>
<proteinExistence type="predicted"/>
<comment type="caution">
    <text evidence="2">The sequence shown here is derived from an EMBL/GenBank/DDBJ whole genome shotgun (WGS) entry which is preliminary data.</text>
</comment>
<name>A0A927HCP4_9BACI</name>
<organism evidence="2 3">
    <name type="scientific">Peribacillus faecalis</name>
    <dbReference type="NCBI Taxonomy" id="2772559"/>
    <lineage>
        <taxon>Bacteria</taxon>
        <taxon>Bacillati</taxon>
        <taxon>Bacillota</taxon>
        <taxon>Bacilli</taxon>
        <taxon>Bacillales</taxon>
        <taxon>Bacillaceae</taxon>
        <taxon>Peribacillus</taxon>
    </lineage>
</organism>
<dbReference type="Pfam" id="PF26302">
    <property type="entry name" value="YhzF"/>
    <property type="match status" value="1"/>
</dbReference>